<dbReference type="InterPro" id="IPR037401">
    <property type="entry name" value="SnoaL-like"/>
</dbReference>
<name>A0A3B1D174_9ZZZZ</name>
<sequence>MQATPQTGAEIQTVLDQFSANYGKKDIDGLLRLFNTDPNVLVIGTGEDEKRTGQEEVRIQFERDFCRSEKLSVEFENVVISEKSDVCWVAGDTNVHLTAEGRALHVYLRFTAVLTRQHGKWLFVQTHFSVPFSDKAG</sequence>
<evidence type="ECO:0000313" key="2">
    <source>
        <dbReference type="EMBL" id="VAX32581.1"/>
    </source>
</evidence>
<organism evidence="2">
    <name type="scientific">hydrothermal vent metagenome</name>
    <dbReference type="NCBI Taxonomy" id="652676"/>
    <lineage>
        <taxon>unclassified sequences</taxon>
        <taxon>metagenomes</taxon>
        <taxon>ecological metagenomes</taxon>
    </lineage>
</organism>
<reference evidence="2" key="1">
    <citation type="submission" date="2018-06" db="EMBL/GenBank/DDBJ databases">
        <authorList>
            <person name="Zhirakovskaya E."/>
        </authorList>
    </citation>
    <scope>NUCLEOTIDE SEQUENCE</scope>
</reference>
<gene>
    <name evidence="2" type="ORF">MNBD_NITROSPINAE05-110</name>
</gene>
<dbReference type="Gene3D" id="3.10.450.50">
    <property type="match status" value="1"/>
</dbReference>
<dbReference type="SUPFAM" id="SSF54427">
    <property type="entry name" value="NTF2-like"/>
    <property type="match status" value="1"/>
</dbReference>
<feature type="domain" description="SnoaL-like" evidence="1">
    <location>
        <begin position="11"/>
        <end position="132"/>
    </location>
</feature>
<dbReference type="Pfam" id="PF13474">
    <property type="entry name" value="SnoaL_3"/>
    <property type="match status" value="1"/>
</dbReference>
<dbReference type="AlphaFoldDB" id="A0A3B1D174"/>
<accession>A0A3B1D174</accession>
<proteinExistence type="predicted"/>
<evidence type="ECO:0000259" key="1">
    <source>
        <dbReference type="Pfam" id="PF13474"/>
    </source>
</evidence>
<dbReference type="EMBL" id="UOGG01000210">
    <property type="protein sequence ID" value="VAX32581.1"/>
    <property type="molecule type" value="Genomic_DNA"/>
</dbReference>
<dbReference type="InterPro" id="IPR032710">
    <property type="entry name" value="NTF2-like_dom_sf"/>
</dbReference>
<protein>
    <recommendedName>
        <fullName evidence="1">SnoaL-like domain-containing protein</fullName>
    </recommendedName>
</protein>